<evidence type="ECO:0000313" key="4">
    <source>
        <dbReference type="EMBL" id="MBB1485586.1"/>
    </source>
</evidence>
<keyword evidence="2" id="KW-0472">Membrane</keyword>
<dbReference type="Pfam" id="PF13413">
    <property type="entry name" value="HTH_25"/>
    <property type="match status" value="1"/>
</dbReference>
<comment type="caution">
    <text evidence="4">The sequence shown here is derived from an EMBL/GenBank/DDBJ whole genome shotgun (WGS) entry which is preliminary data.</text>
</comment>
<evidence type="ECO:0000259" key="3">
    <source>
        <dbReference type="Pfam" id="PF13464"/>
    </source>
</evidence>
<feature type="compositionally biased region" description="Acidic residues" evidence="1">
    <location>
        <begin position="269"/>
        <end position="280"/>
    </location>
</feature>
<name>A0A839IMR0_9GAMM</name>
<accession>A0A839IMR0</accession>
<feature type="region of interest" description="Disordered" evidence="1">
    <location>
        <begin position="1"/>
        <end position="24"/>
    </location>
</feature>
<dbReference type="PANTHER" id="PTHR34475">
    <property type="match status" value="1"/>
</dbReference>
<feature type="compositionally biased region" description="Acidic residues" evidence="1">
    <location>
        <begin position="209"/>
        <end position="221"/>
    </location>
</feature>
<dbReference type="GO" id="GO:0003677">
    <property type="term" value="F:DNA binding"/>
    <property type="evidence" value="ECO:0007669"/>
    <property type="project" value="InterPro"/>
</dbReference>
<feature type="transmembrane region" description="Helical" evidence="2">
    <location>
        <begin position="122"/>
        <end position="142"/>
    </location>
</feature>
<feature type="domain" description="Cytoskeleton protein RodZ-like C-terminal" evidence="3">
    <location>
        <begin position="324"/>
        <end position="395"/>
    </location>
</feature>
<dbReference type="RefSeq" id="WP_182807377.1">
    <property type="nucleotide sequence ID" value="NZ_JACJFM010000003.1"/>
</dbReference>
<protein>
    <submittedName>
        <fullName evidence="4">Helix-turn-helix domain-containing protein</fullName>
    </submittedName>
</protein>
<evidence type="ECO:0000256" key="2">
    <source>
        <dbReference type="SAM" id="Phobius"/>
    </source>
</evidence>
<sequence length="401" mass="43035">MTENIAPKEELQQNDSSPVMPGDLLKEGRERAGMSTEDVASKLNLKHSFVVQIEENNFDHLPGPTFIRGYLRAYSKLIDLDADPVIAAFNTLATDTPVDTKGGRGYKPVDTIRPQRNLSDPLIKYTTLIILAAIIGFSVIWWQSRNGGELSLMNFGQSDTVAVDTSDGETVLAPMNIPESAEEADGVDGTGDPVEATDQQSIVTGTEASSDDSDAQNDAEDTTVVVTEQNSEQAEETDEAEAESESETAEPVEESPAAEPVVQESTETQAEEAVVEDTPDESAPVVAARTQDSDNINAEPSTSEATAVLAEPAQPLADGLARLVISFTEECWVRVTDARGIKVINNLKKPGETSDVTGVPPFKMMIGNATGASVLYNGQPIDLAQHTNRNNIARFNLGEQE</sequence>
<dbReference type="InterPro" id="IPR001387">
    <property type="entry name" value="Cro/C1-type_HTH"/>
</dbReference>
<reference evidence="4 5" key="1">
    <citation type="submission" date="2020-08" db="EMBL/GenBank/DDBJ databases">
        <title>Oceanospirillum sp. nov. isolated from marine sediment.</title>
        <authorList>
            <person name="Ji X."/>
        </authorList>
    </citation>
    <scope>NUCLEOTIDE SEQUENCE [LARGE SCALE GENOMIC DNA]</scope>
    <source>
        <strain evidence="4 5">D5</strain>
    </source>
</reference>
<dbReference type="InterPro" id="IPR010982">
    <property type="entry name" value="Lambda_DNA-bd_dom_sf"/>
</dbReference>
<keyword evidence="2" id="KW-1133">Transmembrane helix</keyword>
<feature type="compositionally biased region" description="Low complexity" evidence="1">
    <location>
        <begin position="254"/>
        <end position="264"/>
    </location>
</feature>
<proteinExistence type="predicted"/>
<feature type="region of interest" description="Disordered" evidence="1">
    <location>
        <begin position="203"/>
        <end position="304"/>
    </location>
</feature>
<keyword evidence="5" id="KW-1185">Reference proteome</keyword>
<keyword evidence="2" id="KW-0812">Transmembrane</keyword>
<evidence type="ECO:0000256" key="1">
    <source>
        <dbReference type="SAM" id="MobiDB-lite"/>
    </source>
</evidence>
<dbReference type="EMBL" id="JACJFM010000003">
    <property type="protein sequence ID" value="MBB1485586.1"/>
    <property type="molecule type" value="Genomic_DNA"/>
</dbReference>
<dbReference type="SUPFAM" id="SSF47413">
    <property type="entry name" value="lambda repressor-like DNA-binding domains"/>
    <property type="match status" value="1"/>
</dbReference>
<feature type="compositionally biased region" description="Acidic residues" evidence="1">
    <location>
        <begin position="233"/>
        <end position="253"/>
    </location>
</feature>
<dbReference type="AlphaFoldDB" id="A0A839IMR0"/>
<dbReference type="InterPro" id="IPR050400">
    <property type="entry name" value="Bact_Cytoskel_RodZ"/>
</dbReference>
<dbReference type="Proteomes" id="UP000565262">
    <property type="component" value="Unassembled WGS sequence"/>
</dbReference>
<organism evidence="4 5">
    <name type="scientific">Oceanospirillum sediminis</name>
    <dbReference type="NCBI Taxonomy" id="2760088"/>
    <lineage>
        <taxon>Bacteria</taxon>
        <taxon>Pseudomonadati</taxon>
        <taxon>Pseudomonadota</taxon>
        <taxon>Gammaproteobacteria</taxon>
        <taxon>Oceanospirillales</taxon>
        <taxon>Oceanospirillaceae</taxon>
        <taxon>Oceanospirillum</taxon>
    </lineage>
</organism>
<dbReference type="InterPro" id="IPR025194">
    <property type="entry name" value="RodZ-like_C"/>
</dbReference>
<gene>
    <name evidence="4" type="ORF">H4O21_03055</name>
</gene>
<dbReference type="Pfam" id="PF13464">
    <property type="entry name" value="RodZ_C"/>
    <property type="match status" value="1"/>
</dbReference>
<dbReference type="CDD" id="cd00093">
    <property type="entry name" value="HTH_XRE"/>
    <property type="match status" value="1"/>
</dbReference>
<feature type="compositionally biased region" description="Basic and acidic residues" evidence="1">
    <location>
        <begin position="1"/>
        <end position="11"/>
    </location>
</feature>
<feature type="compositionally biased region" description="Polar residues" evidence="1">
    <location>
        <begin position="293"/>
        <end position="304"/>
    </location>
</feature>
<dbReference type="Gene3D" id="1.10.260.40">
    <property type="entry name" value="lambda repressor-like DNA-binding domains"/>
    <property type="match status" value="1"/>
</dbReference>
<dbReference type="PANTHER" id="PTHR34475:SF1">
    <property type="entry name" value="CYTOSKELETON PROTEIN RODZ"/>
    <property type="match status" value="1"/>
</dbReference>
<evidence type="ECO:0000313" key="5">
    <source>
        <dbReference type="Proteomes" id="UP000565262"/>
    </source>
</evidence>